<dbReference type="GO" id="GO:0000164">
    <property type="term" value="C:protein phosphatase type 1 complex"/>
    <property type="evidence" value="ECO:0007669"/>
    <property type="project" value="TreeGrafter"/>
</dbReference>
<proteinExistence type="predicted"/>
<name>A0A9P0DMQ9_9CUCU</name>
<feature type="compositionally biased region" description="Acidic residues" evidence="1">
    <location>
        <begin position="133"/>
        <end position="142"/>
    </location>
</feature>
<gene>
    <name evidence="3" type="ORF">CEUTPL_LOCUS8386</name>
</gene>
<dbReference type="PANTHER" id="PTHR12307">
    <property type="entry name" value="PROTEIN PHOSPHATASE 1 REGULATORY SUBUNIT"/>
    <property type="match status" value="1"/>
</dbReference>
<evidence type="ECO:0000313" key="3">
    <source>
        <dbReference type="EMBL" id="CAH1129716.1"/>
    </source>
</evidence>
<evidence type="ECO:0000313" key="4">
    <source>
        <dbReference type="Proteomes" id="UP001152799"/>
    </source>
</evidence>
<organism evidence="3 4">
    <name type="scientific">Ceutorhynchus assimilis</name>
    <name type="common">cabbage seed weevil</name>
    <dbReference type="NCBI Taxonomy" id="467358"/>
    <lineage>
        <taxon>Eukaryota</taxon>
        <taxon>Metazoa</taxon>
        <taxon>Ecdysozoa</taxon>
        <taxon>Arthropoda</taxon>
        <taxon>Hexapoda</taxon>
        <taxon>Insecta</taxon>
        <taxon>Pterygota</taxon>
        <taxon>Neoptera</taxon>
        <taxon>Endopterygota</taxon>
        <taxon>Coleoptera</taxon>
        <taxon>Polyphaga</taxon>
        <taxon>Cucujiformia</taxon>
        <taxon>Curculionidae</taxon>
        <taxon>Ceutorhynchinae</taxon>
        <taxon>Ceutorhynchus</taxon>
    </lineage>
</organism>
<evidence type="ECO:0000259" key="2">
    <source>
        <dbReference type="PROSITE" id="PS51159"/>
    </source>
</evidence>
<feature type="region of interest" description="Disordered" evidence="1">
    <location>
        <begin position="133"/>
        <end position="202"/>
    </location>
</feature>
<feature type="region of interest" description="Disordered" evidence="1">
    <location>
        <begin position="266"/>
        <end position="292"/>
    </location>
</feature>
<dbReference type="OrthoDB" id="8942186at2759"/>
<protein>
    <recommendedName>
        <fullName evidence="2">CBM21 domain-containing protein</fullName>
    </recommendedName>
</protein>
<dbReference type="InterPro" id="IPR050782">
    <property type="entry name" value="PP1_regulatory_subunit_3"/>
</dbReference>
<feature type="compositionally biased region" description="Acidic residues" evidence="1">
    <location>
        <begin position="278"/>
        <end position="290"/>
    </location>
</feature>
<dbReference type="Pfam" id="PF03370">
    <property type="entry name" value="CBM_21"/>
    <property type="match status" value="1"/>
</dbReference>
<feature type="domain" description="CBM21" evidence="2">
    <location>
        <begin position="392"/>
        <end position="501"/>
    </location>
</feature>
<dbReference type="GO" id="GO:2001069">
    <property type="term" value="F:glycogen binding"/>
    <property type="evidence" value="ECO:0007669"/>
    <property type="project" value="TreeGrafter"/>
</dbReference>
<evidence type="ECO:0000256" key="1">
    <source>
        <dbReference type="SAM" id="MobiDB-lite"/>
    </source>
</evidence>
<dbReference type="Proteomes" id="UP001152799">
    <property type="component" value="Chromosome 4"/>
</dbReference>
<dbReference type="PANTHER" id="PTHR12307:SF36">
    <property type="entry name" value="GLYCOGEN-BINDING SUBUNIT 76A"/>
    <property type="match status" value="1"/>
</dbReference>
<dbReference type="GO" id="GO:0008157">
    <property type="term" value="F:protein phosphatase 1 binding"/>
    <property type="evidence" value="ECO:0007669"/>
    <property type="project" value="TreeGrafter"/>
</dbReference>
<sequence length="528" mass="58887">MTAERDKCGLSSLLPISCRDRAEAFARNLQSRLHSLGSQNSTSEDRSWLGSHDSNNIALSQPLHNPDTERYLALDMLESPCSPQDEIEESELRKLLNNKEVGNSCLCPIKVNSSSGIKLNGLTRHYSGDSDNEVFYDIDDDPPNNQPYANGMSHSTSSKSIESETEIDVNSQGTGSDIFATSQDCTPQQSVSDEMSTVSLRDDSSNSICEECENDKKLETEISDNNEEYVNGEESNENEINEDIYISRLTIQTELVVECAINEDKKENESRIISNNDIEADDDDDDNDDDYIPRVRRCSSLKTGKTPPGTPGRKKIVRFADVLGLDLADVRTFLDEIPKVPKSAYTDLSDVDLSESSSDLSNITNGLKFHGLKIERFLLPLFEQPAGSPNFLDKVRDNQVCLENALVEDPILFKIKGTVRVKNLDFNKSVHIRYTLDSWKTFADVQAIYVNNSCDGFSDRFSFTIYAHTLSVGQKIELACRFQCKGCQYWDNNGGKNYVFQCLPGATNNTATPVVISHGHADWGASFY</sequence>
<dbReference type="Gene3D" id="2.60.40.2440">
    <property type="entry name" value="Carbohydrate binding type-21 domain"/>
    <property type="match status" value="1"/>
</dbReference>
<dbReference type="GO" id="GO:0005979">
    <property type="term" value="P:regulation of glycogen biosynthetic process"/>
    <property type="evidence" value="ECO:0007669"/>
    <property type="project" value="TreeGrafter"/>
</dbReference>
<dbReference type="EMBL" id="OU892280">
    <property type="protein sequence ID" value="CAH1129716.1"/>
    <property type="molecule type" value="Genomic_DNA"/>
</dbReference>
<dbReference type="PROSITE" id="PS51159">
    <property type="entry name" value="CBM21"/>
    <property type="match status" value="1"/>
</dbReference>
<accession>A0A9P0DMQ9</accession>
<keyword evidence="4" id="KW-1185">Reference proteome</keyword>
<reference evidence="3" key="1">
    <citation type="submission" date="2022-01" db="EMBL/GenBank/DDBJ databases">
        <authorList>
            <person name="King R."/>
        </authorList>
    </citation>
    <scope>NUCLEOTIDE SEQUENCE</scope>
</reference>
<dbReference type="InterPro" id="IPR038175">
    <property type="entry name" value="CBM21_dom_sf"/>
</dbReference>
<feature type="compositionally biased region" description="Polar residues" evidence="1">
    <location>
        <begin position="168"/>
        <end position="199"/>
    </location>
</feature>
<dbReference type="AlphaFoldDB" id="A0A9P0DMQ9"/>
<dbReference type="InterPro" id="IPR005036">
    <property type="entry name" value="CBM21_dom"/>
</dbReference>